<dbReference type="InterPro" id="IPR021296">
    <property type="entry name" value="DUF2868"/>
</dbReference>
<evidence type="ECO:0000313" key="4">
    <source>
        <dbReference type="Proteomes" id="UP001319827"/>
    </source>
</evidence>
<accession>A0ABN6DXG2</accession>
<dbReference type="Pfam" id="PF11067">
    <property type="entry name" value="DUF2868"/>
    <property type="match status" value="1"/>
</dbReference>
<dbReference type="RefSeq" id="WP_221251292.1">
    <property type="nucleotide sequence ID" value="NZ_AP024355.1"/>
</dbReference>
<keyword evidence="4" id="KW-1185">Reference proteome</keyword>
<dbReference type="EMBL" id="AP024355">
    <property type="protein sequence ID" value="BCR03851.1"/>
    <property type="molecule type" value="Genomic_DNA"/>
</dbReference>
<feature type="transmembrane region" description="Helical" evidence="2">
    <location>
        <begin position="288"/>
        <end position="311"/>
    </location>
</feature>
<feature type="region of interest" description="Disordered" evidence="1">
    <location>
        <begin position="24"/>
        <end position="43"/>
    </location>
</feature>
<organism evidence="3 4">
    <name type="scientific">Desulfuromonas versatilis</name>
    <dbReference type="NCBI Taxonomy" id="2802975"/>
    <lineage>
        <taxon>Bacteria</taxon>
        <taxon>Pseudomonadati</taxon>
        <taxon>Thermodesulfobacteriota</taxon>
        <taxon>Desulfuromonadia</taxon>
        <taxon>Desulfuromonadales</taxon>
        <taxon>Desulfuromonadaceae</taxon>
        <taxon>Desulfuromonas</taxon>
    </lineage>
</organism>
<reference evidence="3 4" key="1">
    <citation type="journal article" date="2016" name="C (Basel)">
        <title>Selective Growth of and Electricity Production by Marine Exoelectrogenic Bacteria in Self-Aggregated Hydrogel of Microbially Reduced Graphene Oxide.</title>
        <authorList>
            <person name="Yoshida N."/>
            <person name="Goto Y."/>
            <person name="Miyata Y."/>
        </authorList>
    </citation>
    <scope>NUCLEOTIDE SEQUENCE [LARGE SCALE GENOMIC DNA]</scope>
    <source>
        <strain evidence="3 4">NIT-T3</strain>
    </source>
</reference>
<reference evidence="3 4" key="2">
    <citation type="journal article" date="2021" name="Int. J. Syst. Evol. Microbiol.">
        <title>Isolation and Polyphasic Characterization of Desulfuromonas versatilis sp. Nov., an Electrogenic Bacteria Capable of Versatile Metabolism Isolated from a Graphene Oxide-Reducing Enrichment Culture.</title>
        <authorList>
            <person name="Xie L."/>
            <person name="Yoshida N."/>
            <person name="Ishii S."/>
            <person name="Meng L."/>
        </authorList>
    </citation>
    <scope>NUCLEOTIDE SEQUENCE [LARGE SCALE GENOMIC DNA]</scope>
    <source>
        <strain evidence="3 4">NIT-T3</strain>
    </source>
</reference>
<gene>
    <name evidence="3" type="ORF">DESUT3_09200</name>
</gene>
<proteinExistence type="predicted"/>
<protein>
    <recommendedName>
        <fullName evidence="5">DUF2868 domain-containing protein</fullName>
    </recommendedName>
</protein>
<feature type="transmembrane region" description="Helical" evidence="2">
    <location>
        <begin position="71"/>
        <end position="94"/>
    </location>
</feature>
<keyword evidence="2" id="KW-0472">Membrane</keyword>
<feature type="transmembrane region" description="Helical" evidence="2">
    <location>
        <begin position="106"/>
        <end position="129"/>
    </location>
</feature>
<sequence length="508" mass="54389">MKSTATLTLLADLNDRLQQDETLSEGELRRRDRRIGRGQGPLRAKPLAQLGDWLDKLRAPGETSPGRSASAALGIGTTLLVLAGLVLGWLSAAAVFHYDGTRPVNIIHVLAVFVGAQALLLALLALSVLPEKLQGLVPGLAALQEALPRLSPGRLQRLIARYLPSRYREAAAALIGRSTAHQSLFGRVQKWIFLRSGQAFGLAFNLGALAGCLYLVVFTDLAFGWSTTLQAEAHDLQRLTDLLAWPWAHLAPQGRPSPELIEATRFFRLQPGTLPGAAAADPARLGGWWPFLIFCLLIYGLLPRLALLLLAQARLAAALRHAALHLPGVQAALDRLNSQLVETQASEPEPGPATVPSGVLHSRLLGDLRGKTFAVIDWAGTGLHREALAGWLAQRMDGTLDTLQEAGGAQSLDHDRGVLESLAAGQANPVLILVKGWEPPMADFKDFLAELRRTLGRELAVGVVPLGMGSVTQMRPCESEMAEVWATVIARLGDPRTSVTPVRGAGGG</sequence>
<feature type="transmembrane region" description="Helical" evidence="2">
    <location>
        <begin position="199"/>
        <end position="217"/>
    </location>
</feature>
<evidence type="ECO:0008006" key="5">
    <source>
        <dbReference type="Google" id="ProtNLM"/>
    </source>
</evidence>
<name>A0ABN6DXG2_9BACT</name>
<keyword evidence="2" id="KW-0812">Transmembrane</keyword>
<keyword evidence="2" id="KW-1133">Transmembrane helix</keyword>
<dbReference type="Proteomes" id="UP001319827">
    <property type="component" value="Chromosome"/>
</dbReference>
<evidence type="ECO:0000256" key="1">
    <source>
        <dbReference type="SAM" id="MobiDB-lite"/>
    </source>
</evidence>
<evidence type="ECO:0000313" key="3">
    <source>
        <dbReference type="EMBL" id="BCR03851.1"/>
    </source>
</evidence>
<evidence type="ECO:0000256" key="2">
    <source>
        <dbReference type="SAM" id="Phobius"/>
    </source>
</evidence>